<dbReference type="Pfam" id="PF24681">
    <property type="entry name" value="Kelch_KLHDC2_KLHL20_DRC7"/>
    <property type="match status" value="2"/>
</dbReference>
<reference evidence="6" key="1">
    <citation type="submission" date="2020-12" db="EMBL/GenBank/DDBJ databases">
        <title>Metabolic potential, ecology and presence of endohyphal bacteria is reflected in genomic diversity of Mucoromycotina.</title>
        <authorList>
            <person name="Muszewska A."/>
            <person name="Okrasinska A."/>
            <person name="Steczkiewicz K."/>
            <person name="Drgas O."/>
            <person name="Orlowska M."/>
            <person name="Perlinska-Lenart U."/>
            <person name="Aleksandrzak-Piekarczyk T."/>
            <person name="Szatraj K."/>
            <person name="Zielenkiewicz U."/>
            <person name="Pilsyk S."/>
            <person name="Malc E."/>
            <person name="Mieczkowski P."/>
            <person name="Kruszewska J.S."/>
            <person name="Biernat P."/>
            <person name="Pawlowska J."/>
        </authorList>
    </citation>
    <scope>NUCLEOTIDE SEQUENCE</scope>
    <source>
        <strain evidence="6">WA0000017839</strain>
    </source>
</reference>
<evidence type="ECO:0000313" key="7">
    <source>
        <dbReference type="Proteomes" id="UP000603453"/>
    </source>
</evidence>
<evidence type="ECO:0008006" key="8">
    <source>
        <dbReference type="Google" id="ProtNLM"/>
    </source>
</evidence>
<dbReference type="AlphaFoldDB" id="A0A8H7R5B5"/>
<accession>A0A8H7R5B5</accession>
<evidence type="ECO:0000313" key="6">
    <source>
        <dbReference type="EMBL" id="KAG2204709.1"/>
    </source>
</evidence>
<keyword evidence="4" id="KW-0472">Membrane</keyword>
<feature type="signal peptide" evidence="5">
    <location>
        <begin position="1"/>
        <end position="27"/>
    </location>
</feature>
<feature type="compositionally biased region" description="Low complexity" evidence="3">
    <location>
        <begin position="477"/>
        <end position="488"/>
    </location>
</feature>
<feature type="non-terminal residue" evidence="6">
    <location>
        <position position="1"/>
    </location>
</feature>
<evidence type="ECO:0000256" key="5">
    <source>
        <dbReference type="SAM" id="SignalP"/>
    </source>
</evidence>
<evidence type="ECO:0000256" key="3">
    <source>
        <dbReference type="SAM" id="MobiDB-lite"/>
    </source>
</evidence>
<dbReference type="SUPFAM" id="SSF117281">
    <property type="entry name" value="Kelch motif"/>
    <property type="match status" value="1"/>
</dbReference>
<evidence type="ECO:0000256" key="4">
    <source>
        <dbReference type="SAM" id="Phobius"/>
    </source>
</evidence>
<dbReference type="Proteomes" id="UP000603453">
    <property type="component" value="Unassembled WGS sequence"/>
</dbReference>
<evidence type="ECO:0000256" key="2">
    <source>
        <dbReference type="ARBA" id="ARBA00022737"/>
    </source>
</evidence>
<dbReference type="OrthoDB" id="2363659at2759"/>
<protein>
    <recommendedName>
        <fullName evidence="8">Galactose oxidase</fullName>
    </recommendedName>
</protein>
<comment type="caution">
    <text evidence="6">The sequence shown here is derived from an EMBL/GenBank/DDBJ whole genome shotgun (WGS) entry which is preliminary data.</text>
</comment>
<dbReference type="PANTHER" id="PTHR46093:SF18">
    <property type="entry name" value="FIBRONECTIN TYPE-III DOMAIN-CONTAINING PROTEIN"/>
    <property type="match status" value="1"/>
</dbReference>
<dbReference type="EMBL" id="JAEPRD010000042">
    <property type="protein sequence ID" value="KAG2204709.1"/>
    <property type="molecule type" value="Genomic_DNA"/>
</dbReference>
<evidence type="ECO:0000256" key="1">
    <source>
        <dbReference type="ARBA" id="ARBA00022441"/>
    </source>
</evidence>
<keyword evidence="7" id="KW-1185">Reference proteome</keyword>
<feature type="transmembrane region" description="Helical" evidence="4">
    <location>
        <begin position="411"/>
        <end position="432"/>
    </location>
</feature>
<organism evidence="6 7">
    <name type="scientific">Mucor saturninus</name>
    <dbReference type="NCBI Taxonomy" id="64648"/>
    <lineage>
        <taxon>Eukaryota</taxon>
        <taxon>Fungi</taxon>
        <taxon>Fungi incertae sedis</taxon>
        <taxon>Mucoromycota</taxon>
        <taxon>Mucoromycotina</taxon>
        <taxon>Mucoromycetes</taxon>
        <taxon>Mucorales</taxon>
        <taxon>Mucorineae</taxon>
        <taxon>Mucoraceae</taxon>
        <taxon>Mucor</taxon>
    </lineage>
</organism>
<feature type="region of interest" description="Disordered" evidence="3">
    <location>
        <begin position="473"/>
        <end position="497"/>
    </location>
</feature>
<dbReference type="PANTHER" id="PTHR46093">
    <property type="entry name" value="ACYL-COA-BINDING DOMAIN-CONTAINING PROTEIN 5"/>
    <property type="match status" value="1"/>
</dbReference>
<keyword evidence="5" id="KW-0732">Signal</keyword>
<proteinExistence type="predicted"/>
<feature type="chain" id="PRO_5034655415" description="Galactose oxidase" evidence="5">
    <location>
        <begin position="28"/>
        <end position="557"/>
    </location>
</feature>
<dbReference type="InterPro" id="IPR015915">
    <property type="entry name" value="Kelch-typ_b-propeller"/>
</dbReference>
<keyword evidence="2" id="KW-0677">Repeat</keyword>
<keyword evidence="4" id="KW-0812">Transmembrane</keyword>
<dbReference type="Gene3D" id="2.120.10.80">
    <property type="entry name" value="Kelch-type beta propeller"/>
    <property type="match status" value="2"/>
</dbReference>
<sequence>MKISGLSIVQLTLASIVLLPNSILTQTAEENAIFSRYYFSPVVKDGIVYIFGGSNQTLDVPFLNIVNGLEDTNNPSWTWWSAPKDDKLRPFDRGVAYLGANDEIFVQAGGLSTTTLESLVNFKTNGQWVNATTVGSRPSTSLMTATVNPSTGIAYYYGGQPLTDHRVDIKKHALSSFYSFDTYSSRWTALNPTAPAAVRPGRNSHTSNIINNQMFIMGGLTDGANDTVRTVQADFESVLVYDIITNNAISVTTLGDIPGARQGYSTALGLDGHSIVIYGGYIFDGTANFNPASNEVYVLDTCTLTWRKQEVSGTSPGTLYAHSAINVNDYMILLMGKVSDAEFNDHIYILDMKQWKWVTSFTATADTIPGSECRFELPNVNSTNFVPYSYDFGVIANPLTPSGKKKVNGKGFGIGFGIVGVLLVAGGVYYYMRRVRNKKSRALNPRWMRTIPTQKDSSYSNDRDYPLFVYNKELDNDNNNNPNAPRKNSGAFAPNGVRTYTASDHEQWEQQLNQEAENPDNTARRHSDIWSRMRGLNDASVISDEEVQHNRNPNHTS</sequence>
<keyword evidence="4" id="KW-1133">Transmembrane helix</keyword>
<keyword evidence="1" id="KW-0880">Kelch repeat</keyword>
<name>A0A8H7R5B5_9FUNG</name>
<gene>
    <name evidence="6" type="ORF">INT47_012005</name>
</gene>